<sequence>MSDRGVLVILLVLARQHSPLLVTRAADIVQYRLSDPAKEMLGIDPDTVGDADWYYRFWRAFHSLLDVIDPYPGPRNRCLTKDEWQVVIDCRDPVECARKQERIDWVANQLLEASVQEMPHWMRRKWKGNICIDATPVAAHGERGTSKGSDWVSIEPDAAWYVRESDDHRDREDDRGKHYRKSSWGWEATLAVASTNDPSGPDEFPYVVVAMNFDKPGMDVAGHGLAVALSIVDRGHPVGTATADRAYLPSSKPEDLQLPLRAMGYQLVFDYKNDQLGNHEPFAGAILVEGEWYCPAMPTPLIEATRDFRAKHNTT</sequence>
<keyword evidence="2" id="KW-1185">Reference proteome</keyword>
<comment type="caution">
    <text evidence="1">The sequence shown here is derived from an EMBL/GenBank/DDBJ whole genome shotgun (WGS) entry which is preliminary data.</text>
</comment>
<protein>
    <submittedName>
        <fullName evidence="1">Uncharacterized protein</fullName>
    </submittedName>
</protein>
<evidence type="ECO:0000313" key="1">
    <source>
        <dbReference type="EMBL" id="MEX6430211.1"/>
    </source>
</evidence>
<organism evidence="1 2">
    <name type="scientific">Ferrimicrobium acidiphilum</name>
    <dbReference type="NCBI Taxonomy" id="121039"/>
    <lineage>
        <taxon>Bacteria</taxon>
        <taxon>Bacillati</taxon>
        <taxon>Actinomycetota</taxon>
        <taxon>Acidimicrobiia</taxon>
        <taxon>Acidimicrobiales</taxon>
        <taxon>Acidimicrobiaceae</taxon>
        <taxon>Ferrimicrobium</taxon>
    </lineage>
</organism>
<evidence type="ECO:0000313" key="2">
    <source>
        <dbReference type="Proteomes" id="UP001560267"/>
    </source>
</evidence>
<gene>
    <name evidence="1" type="ORF">AB6A68_10260</name>
</gene>
<dbReference type="EMBL" id="JBFSHR010000041">
    <property type="protein sequence ID" value="MEX6430211.1"/>
    <property type="molecule type" value="Genomic_DNA"/>
</dbReference>
<proteinExistence type="predicted"/>
<dbReference type="Proteomes" id="UP001560267">
    <property type="component" value="Unassembled WGS sequence"/>
</dbReference>
<reference evidence="1 2" key="1">
    <citation type="submission" date="2024-07" db="EMBL/GenBank/DDBJ databases">
        <title>Draft Genome Sequence of Ferrimicrobium acidiphilum Strain YE2023, Isolated from a Pulp of Bioleach Reactor.</title>
        <authorList>
            <person name="Elkina Y.A."/>
            <person name="Bulaeva A.G."/>
            <person name="Beletsky A.V."/>
            <person name="Mardanov A.V."/>
        </authorList>
    </citation>
    <scope>NUCLEOTIDE SEQUENCE [LARGE SCALE GENOMIC DNA]</scope>
    <source>
        <strain evidence="1 2">YE2023</strain>
    </source>
</reference>
<dbReference type="RefSeq" id="WP_369084699.1">
    <property type="nucleotide sequence ID" value="NZ_JBFSHR010000041.1"/>
</dbReference>
<accession>A0ABV3Y5K3</accession>
<name>A0ABV3Y5K3_9ACTN</name>